<reference evidence="1 2" key="1">
    <citation type="submission" date="2016-12" db="EMBL/GenBank/DDBJ databases">
        <title>The draft genome sequence of Actinophytocola sp. 11-183.</title>
        <authorList>
            <person name="Wang W."/>
            <person name="Yuan L."/>
        </authorList>
    </citation>
    <scope>NUCLEOTIDE SEQUENCE [LARGE SCALE GENOMIC DNA]</scope>
    <source>
        <strain evidence="1 2">11-183</strain>
    </source>
</reference>
<sequence>MNGHQAQLPPVVYVPCSDDIQGGELAVDLRPTRDGRVALLVYSALDRLVSCCGPNQPWVVMPTVDLDKIAERVRFDMILLDLEVPEEHRRKAAAAR</sequence>
<evidence type="ECO:0000313" key="1">
    <source>
        <dbReference type="EMBL" id="OLF18379.1"/>
    </source>
</evidence>
<dbReference type="STRING" id="1912961.BU204_06515"/>
<evidence type="ECO:0008006" key="3">
    <source>
        <dbReference type="Google" id="ProtNLM"/>
    </source>
</evidence>
<dbReference type="InterPro" id="IPR049975">
    <property type="entry name" value="SAV_915-like_dom"/>
</dbReference>
<gene>
    <name evidence="1" type="ORF">BU204_06515</name>
</gene>
<dbReference type="AlphaFoldDB" id="A0A1Q8CVK3"/>
<evidence type="ECO:0000313" key="2">
    <source>
        <dbReference type="Proteomes" id="UP000185596"/>
    </source>
</evidence>
<dbReference type="NCBIfam" id="NF042914">
    <property type="entry name" value="SAV915_dom"/>
    <property type="match status" value="1"/>
</dbReference>
<dbReference type="EMBL" id="MSIE01000008">
    <property type="protein sequence ID" value="OLF18379.1"/>
    <property type="molecule type" value="Genomic_DNA"/>
</dbReference>
<proteinExistence type="predicted"/>
<organism evidence="1 2">
    <name type="scientific">Actinophytocola xanthii</name>
    <dbReference type="NCBI Taxonomy" id="1912961"/>
    <lineage>
        <taxon>Bacteria</taxon>
        <taxon>Bacillati</taxon>
        <taxon>Actinomycetota</taxon>
        <taxon>Actinomycetes</taxon>
        <taxon>Pseudonocardiales</taxon>
        <taxon>Pseudonocardiaceae</taxon>
    </lineage>
</organism>
<dbReference type="Proteomes" id="UP000185596">
    <property type="component" value="Unassembled WGS sequence"/>
</dbReference>
<protein>
    <recommendedName>
        <fullName evidence="3">SseB protein N-terminal domain-containing protein</fullName>
    </recommendedName>
</protein>
<keyword evidence="2" id="KW-1185">Reference proteome</keyword>
<comment type="caution">
    <text evidence="1">The sequence shown here is derived from an EMBL/GenBank/DDBJ whole genome shotgun (WGS) entry which is preliminary data.</text>
</comment>
<dbReference type="RefSeq" id="WP_075124814.1">
    <property type="nucleotide sequence ID" value="NZ_MSIE01000008.1"/>
</dbReference>
<name>A0A1Q8CVK3_9PSEU</name>
<accession>A0A1Q8CVK3</accession>